<proteinExistence type="predicted"/>
<dbReference type="Pfam" id="PF07690">
    <property type="entry name" value="MFS_1"/>
    <property type="match status" value="1"/>
</dbReference>
<feature type="transmembrane region" description="Helical" evidence="4">
    <location>
        <begin position="84"/>
        <end position="105"/>
    </location>
</feature>
<keyword evidence="1 4" id="KW-0812">Transmembrane</keyword>
<evidence type="ECO:0000259" key="5">
    <source>
        <dbReference type="PROSITE" id="PS50850"/>
    </source>
</evidence>
<evidence type="ECO:0000256" key="4">
    <source>
        <dbReference type="SAM" id="Phobius"/>
    </source>
</evidence>
<feature type="transmembrane region" description="Helical" evidence="4">
    <location>
        <begin position="288"/>
        <end position="307"/>
    </location>
</feature>
<keyword evidence="7" id="KW-1185">Reference proteome</keyword>
<feature type="transmembrane region" description="Helical" evidence="4">
    <location>
        <begin position="261"/>
        <end position="281"/>
    </location>
</feature>
<reference evidence="6" key="1">
    <citation type="submission" date="2023-03" db="EMBL/GenBank/DDBJ databases">
        <title>Multiphase analysis and comparison of six strains from genera Psychromarinibacter, Lutimaribacter, and Maritimibacter, including a novel species: Psychromarinibacter sediminicola sp. nov.</title>
        <authorList>
            <person name="Wang Y.-H."/>
            <person name="Ye M.-Q."/>
            <person name="Du Z.-J."/>
        </authorList>
    </citation>
    <scope>NUCLEOTIDE SEQUENCE</scope>
    <source>
        <strain evidence="6">C21-152</strain>
    </source>
</reference>
<sequence>MTDFTHDQAPVTDRRAKRNVVILVAAQAILGSQMPMIFVLGGLAGQSLAANACFATLPISLIVLFSMLSATPMSAIMQRFGRRAGFWLGSACGALGGGIGALGLLHQSFALFLVGSAFTGVYMSAQGFYRFAASDTASEAFRPKAISWVMAGGLFSAIIGPQLVKATSDAMVVPFLGTYLAVIAVNVAGSALFLFLDIPRPPAPHADAPKGRSRWELLKTPRIAVAIICAMVSYALMNLVMTSTPLAVVGCGFEQNTAADIVTGHVLAMFAPSFVTGHLIARFGVERIIALGLATLAAAGGVALAGVDVENFFVALILLGIGWNFGFIGATTMLAGAHTPEERGRVQGMNDMIVFGCVTLASLASGGLMNCSGGTPEAGWAAVNMAMIPFLALAGGALIWLVLRPAEE</sequence>
<feature type="transmembrane region" description="Helical" evidence="4">
    <location>
        <begin position="49"/>
        <end position="72"/>
    </location>
</feature>
<feature type="transmembrane region" description="Helical" evidence="4">
    <location>
        <begin position="145"/>
        <end position="164"/>
    </location>
</feature>
<evidence type="ECO:0000256" key="3">
    <source>
        <dbReference type="ARBA" id="ARBA00023136"/>
    </source>
</evidence>
<feature type="transmembrane region" description="Helical" evidence="4">
    <location>
        <begin position="349"/>
        <end position="369"/>
    </location>
</feature>
<name>A0AAE3T9I6_9RHOB</name>
<comment type="caution">
    <text evidence="6">The sequence shown here is derived from an EMBL/GenBank/DDBJ whole genome shotgun (WGS) entry which is preliminary data.</text>
</comment>
<gene>
    <name evidence="6" type="ORF">P1J78_18050</name>
</gene>
<evidence type="ECO:0000256" key="2">
    <source>
        <dbReference type="ARBA" id="ARBA00022989"/>
    </source>
</evidence>
<feature type="transmembrane region" description="Helical" evidence="4">
    <location>
        <begin position="20"/>
        <end position="43"/>
    </location>
</feature>
<evidence type="ECO:0000313" key="6">
    <source>
        <dbReference type="EMBL" id="MDF0602645.1"/>
    </source>
</evidence>
<dbReference type="Proteomes" id="UP001220964">
    <property type="component" value="Unassembled WGS sequence"/>
</dbReference>
<protein>
    <submittedName>
        <fullName evidence="6">MFS transporter</fullName>
    </submittedName>
</protein>
<dbReference type="EMBL" id="JARGYC010000056">
    <property type="protein sequence ID" value="MDF0602645.1"/>
    <property type="molecule type" value="Genomic_DNA"/>
</dbReference>
<dbReference type="PROSITE" id="PS50850">
    <property type="entry name" value="MFS"/>
    <property type="match status" value="1"/>
</dbReference>
<evidence type="ECO:0000313" key="7">
    <source>
        <dbReference type="Proteomes" id="UP001220964"/>
    </source>
</evidence>
<dbReference type="InterPro" id="IPR036259">
    <property type="entry name" value="MFS_trans_sf"/>
</dbReference>
<dbReference type="PANTHER" id="PTHR23534:SF1">
    <property type="entry name" value="MAJOR FACILITATOR SUPERFAMILY PROTEIN"/>
    <property type="match status" value="1"/>
</dbReference>
<feature type="transmembrane region" description="Helical" evidence="4">
    <location>
        <begin position="313"/>
        <end position="337"/>
    </location>
</feature>
<evidence type="ECO:0000256" key="1">
    <source>
        <dbReference type="ARBA" id="ARBA00022692"/>
    </source>
</evidence>
<feature type="transmembrane region" description="Helical" evidence="4">
    <location>
        <begin position="381"/>
        <end position="403"/>
    </location>
</feature>
<feature type="domain" description="Major facilitator superfamily (MFS) profile" evidence="5">
    <location>
        <begin position="170"/>
        <end position="408"/>
    </location>
</feature>
<dbReference type="AlphaFoldDB" id="A0AAE3T9I6"/>
<dbReference type="InterPro" id="IPR011701">
    <property type="entry name" value="MFS"/>
</dbReference>
<dbReference type="InterPro" id="IPR020846">
    <property type="entry name" value="MFS_dom"/>
</dbReference>
<organism evidence="6 7">
    <name type="scientific">Psychromarinibacter sediminicola</name>
    <dbReference type="NCBI Taxonomy" id="3033385"/>
    <lineage>
        <taxon>Bacteria</taxon>
        <taxon>Pseudomonadati</taxon>
        <taxon>Pseudomonadota</taxon>
        <taxon>Alphaproteobacteria</taxon>
        <taxon>Rhodobacterales</taxon>
        <taxon>Paracoccaceae</taxon>
        <taxon>Psychromarinibacter</taxon>
    </lineage>
</organism>
<dbReference type="Gene3D" id="1.20.1250.20">
    <property type="entry name" value="MFS general substrate transporter like domains"/>
    <property type="match status" value="1"/>
</dbReference>
<accession>A0AAE3T9I6</accession>
<feature type="transmembrane region" description="Helical" evidence="4">
    <location>
        <begin position="111"/>
        <end position="133"/>
    </location>
</feature>
<dbReference type="PANTHER" id="PTHR23534">
    <property type="entry name" value="MFS PERMEASE"/>
    <property type="match status" value="1"/>
</dbReference>
<dbReference type="RefSeq" id="WP_275568770.1">
    <property type="nucleotide sequence ID" value="NZ_JARGYC010000056.1"/>
</dbReference>
<dbReference type="GO" id="GO:0022857">
    <property type="term" value="F:transmembrane transporter activity"/>
    <property type="evidence" value="ECO:0007669"/>
    <property type="project" value="InterPro"/>
</dbReference>
<feature type="transmembrane region" description="Helical" evidence="4">
    <location>
        <begin position="176"/>
        <end position="196"/>
    </location>
</feature>
<feature type="transmembrane region" description="Helical" evidence="4">
    <location>
        <begin position="223"/>
        <end position="241"/>
    </location>
</feature>
<keyword evidence="3 4" id="KW-0472">Membrane</keyword>
<dbReference type="SUPFAM" id="SSF103473">
    <property type="entry name" value="MFS general substrate transporter"/>
    <property type="match status" value="1"/>
</dbReference>
<keyword evidence="2 4" id="KW-1133">Transmembrane helix</keyword>